<keyword evidence="5" id="KW-0811">Translocation</keyword>
<reference evidence="10 11" key="1">
    <citation type="submission" date="2016-03" db="EMBL/GenBank/DDBJ databases">
        <title>The draft genome sequence of Fonsecaea nubica causative agent of cutaneous subcutaneous infection in human host.</title>
        <authorList>
            <person name="Costa F."/>
            <person name="Sybren D.H."/>
            <person name="Raittz R.T."/>
            <person name="Weiss V.A."/>
            <person name="Leao A.C."/>
            <person name="Gomes R."/>
            <person name="De Souza E.M."/>
            <person name="Pedrosa F.O."/>
            <person name="Steffens M.B."/>
            <person name="Bombassaro A."/>
            <person name="Tadra-Sfeir M.Z."/>
            <person name="Moreno L.F."/>
            <person name="Najafzadeh M.J."/>
            <person name="Felipe M.S."/>
            <person name="Teixeira M."/>
            <person name="Sun J."/>
            <person name="Xi L."/>
            <person name="Castro M.A."/>
            <person name="Vicente V.A."/>
        </authorList>
    </citation>
    <scope>NUCLEOTIDE SEQUENCE [LARGE SCALE GENOMIC DNA]</scope>
    <source>
        <strain evidence="10 11">CBS 269.64</strain>
    </source>
</reference>
<feature type="compositionally biased region" description="Low complexity" evidence="8">
    <location>
        <begin position="854"/>
        <end position="866"/>
    </location>
</feature>
<accession>A0A178DDT3</accession>
<feature type="region of interest" description="Disordered" evidence="8">
    <location>
        <begin position="747"/>
        <end position="821"/>
    </location>
</feature>
<feature type="compositionally biased region" description="Polar residues" evidence="8">
    <location>
        <begin position="200"/>
        <end position="238"/>
    </location>
</feature>
<keyword evidence="2" id="KW-0813">Transport</keyword>
<keyword evidence="4" id="KW-0653">Protein transport</keyword>
<evidence type="ECO:0000256" key="2">
    <source>
        <dbReference type="ARBA" id="ARBA00022448"/>
    </source>
</evidence>
<feature type="compositionally biased region" description="Polar residues" evidence="8">
    <location>
        <begin position="13"/>
        <end position="22"/>
    </location>
</feature>
<name>A0A178DDT3_9EURO</name>
<feature type="compositionally biased region" description="Low complexity" evidence="8">
    <location>
        <begin position="637"/>
        <end position="648"/>
    </location>
</feature>
<dbReference type="OrthoDB" id="185618at2759"/>
<dbReference type="GO" id="GO:0015031">
    <property type="term" value="P:protein transport"/>
    <property type="evidence" value="ECO:0007669"/>
    <property type="project" value="UniProtKB-KW"/>
</dbReference>
<feature type="region of interest" description="Disordered" evidence="8">
    <location>
        <begin position="845"/>
        <end position="883"/>
    </location>
</feature>
<feature type="compositionally biased region" description="Polar residues" evidence="8">
    <location>
        <begin position="175"/>
        <end position="191"/>
    </location>
</feature>
<proteinExistence type="predicted"/>
<feature type="compositionally biased region" description="Low complexity" evidence="8">
    <location>
        <begin position="351"/>
        <end position="376"/>
    </location>
</feature>
<dbReference type="PANTHER" id="PTHR38697">
    <property type="entry name" value="NUCLEAR PORE COMPLEX PROTEIN SIMILAR TO S. CEREVISIAE NUP2 (EUROFUNG)"/>
    <property type="match status" value="1"/>
</dbReference>
<feature type="region of interest" description="Disordered" evidence="8">
    <location>
        <begin position="155"/>
        <end position="444"/>
    </location>
</feature>
<dbReference type="GO" id="GO:0005643">
    <property type="term" value="C:nuclear pore"/>
    <property type="evidence" value="ECO:0007669"/>
    <property type="project" value="UniProtKB-SubCell"/>
</dbReference>
<dbReference type="RefSeq" id="XP_022504834.1">
    <property type="nucleotide sequence ID" value="XM_022639043.1"/>
</dbReference>
<evidence type="ECO:0000313" key="10">
    <source>
        <dbReference type="EMBL" id="OAL39822.1"/>
    </source>
</evidence>
<feature type="region of interest" description="Disordered" evidence="8">
    <location>
        <begin position="911"/>
        <end position="1226"/>
    </location>
</feature>
<feature type="region of interest" description="Disordered" evidence="8">
    <location>
        <begin position="457"/>
        <end position="683"/>
    </location>
</feature>
<evidence type="ECO:0000256" key="5">
    <source>
        <dbReference type="ARBA" id="ARBA00023010"/>
    </source>
</evidence>
<dbReference type="InterPro" id="IPR053074">
    <property type="entry name" value="NPC_Nucleoporin"/>
</dbReference>
<evidence type="ECO:0000256" key="8">
    <source>
        <dbReference type="SAM" id="MobiDB-lite"/>
    </source>
</evidence>
<dbReference type="EMBL" id="LVCJ01000003">
    <property type="protein sequence ID" value="OAL39822.1"/>
    <property type="molecule type" value="Genomic_DNA"/>
</dbReference>
<feature type="compositionally biased region" description="Basic and acidic residues" evidence="8">
    <location>
        <begin position="1"/>
        <end position="11"/>
    </location>
</feature>
<feature type="compositionally biased region" description="Polar residues" evidence="8">
    <location>
        <begin position="473"/>
        <end position="482"/>
    </location>
</feature>
<comment type="caution">
    <text evidence="10">The sequence shown here is derived from an EMBL/GenBank/DDBJ whole genome shotgun (WGS) entry which is preliminary data.</text>
</comment>
<feature type="compositionally biased region" description="Polar residues" evidence="8">
    <location>
        <begin position="262"/>
        <end position="272"/>
    </location>
</feature>
<keyword evidence="3" id="KW-0509">mRNA transport</keyword>
<feature type="compositionally biased region" description="Polar residues" evidence="8">
    <location>
        <begin position="295"/>
        <end position="327"/>
    </location>
</feature>
<dbReference type="InterPro" id="IPR015007">
    <property type="entry name" value="NUP2/50/61"/>
</dbReference>
<feature type="region of interest" description="Disordered" evidence="8">
    <location>
        <begin position="1308"/>
        <end position="1349"/>
    </location>
</feature>
<evidence type="ECO:0000256" key="1">
    <source>
        <dbReference type="ARBA" id="ARBA00004567"/>
    </source>
</evidence>
<comment type="subcellular location">
    <subcellularLocation>
        <location evidence="1">Nucleus</location>
        <location evidence="1">Nuclear pore complex</location>
    </subcellularLocation>
</comment>
<feature type="compositionally biased region" description="Basic and acidic residues" evidence="8">
    <location>
        <begin position="1075"/>
        <end position="1088"/>
    </location>
</feature>
<feature type="compositionally biased region" description="Polar residues" evidence="8">
    <location>
        <begin position="85"/>
        <end position="112"/>
    </location>
</feature>
<feature type="compositionally biased region" description="Basic and acidic residues" evidence="8">
    <location>
        <begin position="925"/>
        <end position="943"/>
    </location>
</feature>
<feature type="compositionally biased region" description="Acidic residues" evidence="8">
    <location>
        <begin position="1016"/>
        <end position="1057"/>
    </location>
</feature>
<feature type="compositionally biased region" description="Polar residues" evidence="8">
    <location>
        <begin position="528"/>
        <end position="575"/>
    </location>
</feature>
<dbReference type="Pfam" id="PF00638">
    <property type="entry name" value="Ran_BP1"/>
    <property type="match status" value="1"/>
</dbReference>
<keyword evidence="11" id="KW-1185">Reference proteome</keyword>
<dbReference type="GeneID" id="34584160"/>
<dbReference type="Gene3D" id="2.30.29.30">
    <property type="entry name" value="Pleckstrin-homology domain (PH domain)/Phosphotyrosine-binding domain (PTB)"/>
    <property type="match status" value="1"/>
</dbReference>
<evidence type="ECO:0000256" key="3">
    <source>
        <dbReference type="ARBA" id="ARBA00022816"/>
    </source>
</evidence>
<sequence length="1469" mass="152499">MPKRVADEYITKDNGSIANNPTADEKPKMSTAAQQARRKIATPRGRLGANRSSHSSSSFGASNPFAQSTTQQQPFPTMNGGVAFGTTQSFPPASAGTSGSFNFQPPQASSFTFGAPAGTPNPFTNVNGSVDAQDISMESPQKKPAFGSVFGSNSFTFGQPAGQQSSAPFSGFGGTSSANTNGTSLFGQSTKPAEVPAPTNPFSQPSQSQPLFAFGQSSSTTEPQTPAFSFGQSTSVPQSPLPAFGTKQGSDAQPPASKFAFGQTSTASQSQGPGHFGSNVPASQSVGSSLFPATPNETTNTGFPKSTSIEFSFGQTSAQTPSMNNPFVNPGSAKAEEPKAASSLFSAGNTSQPSLAPQQQASSPEKPAASESSAQPVNPFAGLFATASGSTPTFPTSKPAFNLGTASQPSMPVAEQRETTTTKSPFGFGTTAQPKSAANEFEPKPVSSTFNFGSTTAATPSTASAVFGGTGNSGRYTAQSETPKPGPRLGTTQGDAAVKPLFNFTTPSKPASGGELFSASKGPEEGKATSTSLFNKLSNAVESSPQPFFNAQPKATQEKSQPQTATTSLFPSARNSGVDKGESSAATSTQSSPAPTIFSGLSQPGPQQSQATEKSASTSINFPAPAVRDGQPTTGELSLSAGAAVGAAQKPSEGAQGSAMDLEPLKRPVYTKAPSRVPGHTTPQQFQEFDRDYRLHSLNYGLQKKIATLDPRSQDFEHIIRHYVAARDSIGASLGLFVRNVAGMKRKADRVDDHEEIEQNKKTRETSSQNPPSFGSQLTPASSGPSAPVANNSANGSQTRSTTAGMLKDKTPTFGSNSISGPANAGFKPSVNPFAGLTSTATTGASPYSGAHQTTNTPSFVPSTTPTKPPPKPSTFEVPKFGSGNTNFLAAFGQKAKANADKFEKDLIEKRKAEEFDSDEDDEETFRQRIEEETRAKKAKIDAVAKAGFKPTFGSSNTAQPSKERDVLKASSATFIPSASPNTFSALTSKDVSVKQADPADAEENENSGSSHDQAADSDEENSDDDSEAEEPEDDLPEDDVAEENGEGEDDDDDDNDLGAAMDRAKNNPNAGKSLFDRIEPNPNKEKATPTNGEKNNSDMEPTTTQPTKNSSFQPSSAWGSQVGKSTPEPSSGSLLSSSTGASTLKPTGGFQFTPIGASTTPISAPGASIFSGGATRQGPVPGEGLFGSRPSTPSNADKNPSLAKSVLTSPAGTDNTWKEGAPISFANGDKITSAPIFKFTAASPGEKEKDSATSKSLSTLFGTTGPDSRGSDTPSLGFQFGAPTPSPAPGYLGAISHLGGGSVASSVVSSRATSPGLTDNESVATNETDESTDDPQTSLMDSRAGEENETCLWEGRSKALMFVNTEAAKGTKHTPNDWNSMGVGQIRVLKNNDNDKTRVVFRVEPSANILFNSHLVGSTNYESVPSNKSGAVRGALMYKGNLTRLVFKLKTPEMASELAKILEQNKSA</sequence>
<evidence type="ECO:0000313" key="11">
    <source>
        <dbReference type="Proteomes" id="UP000185904"/>
    </source>
</evidence>
<dbReference type="GO" id="GO:0051028">
    <property type="term" value="P:mRNA transport"/>
    <property type="evidence" value="ECO:0007669"/>
    <property type="project" value="UniProtKB-KW"/>
</dbReference>
<feature type="compositionally biased region" description="Polar residues" evidence="8">
    <location>
        <begin position="1190"/>
        <end position="1199"/>
    </location>
</feature>
<feature type="compositionally biased region" description="Polar residues" evidence="8">
    <location>
        <begin position="387"/>
        <end position="396"/>
    </location>
</feature>
<dbReference type="PROSITE" id="PS50196">
    <property type="entry name" value="RANBD1"/>
    <property type="match status" value="1"/>
</dbReference>
<gene>
    <name evidence="10" type="ORF">AYO20_00734</name>
</gene>
<feature type="region of interest" description="Disordered" evidence="8">
    <location>
        <begin position="1"/>
        <end position="130"/>
    </location>
</feature>
<evidence type="ECO:0000256" key="4">
    <source>
        <dbReference type="ARBA" id="ARBA00022927"/>
    </source>
</evidence>
<evidence type="ECO:0000256" key="7">
    <source>
        <dbReference type="ARBA" id="ARBA00023242"/>
    </source>
</evidence>
<feature type="compositionally biased region" description="Polar residues" evidence="8">
    <location>
        <begin position="421"/>
        <end position="436"/>
    </location>
</feature>
<protein>
    <recommendedName>
        <fullName evidence="9">RanBD1 domain-containing protein</fullName>
    </recommendedName>
</protein>
<feature type="compositionally biased region" description="Low complexity" evidence="8">
    <location>
        <begin position="1126"/>
        <end position="1145"/>
    </location>
</feature>
<feature type="compositionally biased region" description="Polar residues" evidence="8">
    <location>
        <begin position="1207"/>
        <end position="1216"/>
    </location>
</feature>
<evidence type="ECO:0000259" key="9">
    <source>
        <dbReference type="PROSITE" id="PS50196"/>
    </source>
</evidence>
<keyword evidence="7" id="KW-0539">Nucleus</keyword>
<organism evidence="10 11">
    <name type="scientific">Fonsecaea nubica</name>
    <dbReference type="NCBI Taxonomy" id="856822"/>
    <lineage>
        <taxon>Eukaryota</taxon>
        <taxon>Fungi</taxon>
        <taxon>Dikarya</taxon>
        <taxon>Ascomycota</taxon>
        <taxon>Pezizomycotina</taxon>
        <taxon>Eurotiomycetes</taxon>
        <taxon>Chaetothyriomycetidae</taxon>
        <taxon>Chaetothyriales</taxon>
        <taxon>Herpotrichiellaceae</taxon>
        <taxon>Fonsecaea</taxon>
    </lineage>
</organism>
<feature type="compositionally biased region" description="Polar residues" evidence="8">
    <location>
        <begin position="155"/>
        <end position="168"/>
    </location>
</feature>
<feature type="compositionally biased region" description="Basic and acidic residues" evidence="8">
    <location>
        <begin position="749"/>
        <end position="765"/>
    </location>
</feature>
<feature type="compositionally biased region" description="Polar residues" evidence="8">
    <location>
        <begin position="971"/>
        <end position="991"/>
    </location>
</feature>
<feature type="compositionally biased region" description="Polar residues" evidence="8">
    <location>
        <begin position="121"/>
        <end position="130"/>
    </location>
</feature>
<feature type="compositionally biased region" description="Polar residues" evidence="8">
    <location>
        <begin position="1254"/>
        <end position="1277"/>
    </location>
</feature>
<feature type="compositionally biased region" description="Polar residues" evidence="8">
    <location>
        <begin position="1312"/>
        <end position="1327"/>
    </location>
</feature>
<dbReference type="Proteomes" id="UP000185904">
    <property type="component" value="Unassembled WGS sequence"/>
</dbReference>
<dbReference type="InterPro" id="IPR011993">
    <property type="entry name" value="PH-like_dom_sf"/>
</dbReference>
<feature type="region of interest" description="Disordered" evidence="8">
    <location>
        <begin position="1243"/>
        <end position="1285"/>
    </location>
</feature>
<feature type="domain" description="RanBD1" evidence="9">
    <location>
        <begin position="1328"/>
        <end position="1469"/>
    </location>
</feature>
<dbReference type="SUPFAM" id="SSF50729">
    <property type="entry name" value="PH domain-like"/>
    <property type="match status" value="1"/>
</dbReference>
<dbReference type="Pfam" id="PF08911">
    <property type="entry name" value="NUP50"/>
    <property type="match status" value="1"/>
</dbReference>
<dbReference type="PANTHER" id="PTHR38697:SF1">
    <property type="entry name" value="NUCLEAR PORE COMPLEX PROTEIN SIMILAR TO S. CEREVISIAE NUP2 (EUROFUNG)"/>
    <property type="match status" value="1"/>
</dbReference>
<feature type="compositionally biased region" description="Polar residues" evidence="8">
    <location>
        <begin position="1089"/>
        <end position="1125"/>
    </location>
</feature>
<dbReference type="CDD" id="cd13170">
    <property type="entry name" value="RanBD_NUP50"/>
    <property type="match status" value="1"/>
</dbReference>
<evidence type="ECO:0000256" key="6">
    <source>
        <dbReference type="ARBA" id="ARBA00023132"/>
    </source>
</evidence>
<feature type="compositionally biased region" description="Low complexity" evidence="8">
    <location>
        <begin position="583"/>
        <end position="610"/>
    </location>
</feature>
<keyword evidence="6" id="KW-0906">Nuclear pore complex</keyword>
<feature type="compositionally biased region" description="Polar residues" evidence="8">
    <location>
        <begin position="59"/>
        <end position="76"/>
    </location>
</feature>
<feature type="compositionally biased region" description="Polar residues" evidence="8">
    <location>
        <begin position="766"/>
        <end position="804"/>
    </location>
</feature>
<feature type="compositionally biased region" description="Polar residues" evidence="8">
    <location>
        <begin position="611"/>
        <end position="621"/>
    </location>
</feature>
<dbReference type="InterPro" id="IPR000156">
    <property type="entry name" value="Ran_bind_dom"/>
</dbReference>
<dbReference type="SMART" id="SM00160">
    <property type="entry name" value="RanBD"/>
    <property type="match status" value="1"/>
</dbReference>